<dbReference type="CDD" id="cd11378">
    <property type="entry name" value="DUF296"/>
    <property type="match status" value="1"/>
</dbReference>
<name>D8S765_SELML</name>
<reference evidence="5 6" key="1">
    <citation type="journal article" date="2011" name="Science">
        <title>The Selaginella genome identifies genetic changes associated with the evolution of vascular plants.</title>
        <authorList>
            <person name="Banks J.A."/>
            <person name="Nishiyama T."/>
            <person name="Hasebe M."/>
            <person name="Bowman J.L."/>
            <person name="Gribskov M."/>
            <person name="dePamphilis C."/>
            <person name="Albert V.A."/>
            <person name="Aono N."/>
            <person name="Aoyama T."/>
            <person name="Ambrose B.A."/>
            <person name="Ashton N.W."/>
            <person name="Axtell M.J."/>
            <person name="Barker E."/>
            <person name="Barker M.S."/>
            <person name="Bennetzen J.L."/>
            <person name="Bonawitz N.D."/>
            <person name="Chapple C."/>
            <person name="Cheng C."/>
            <person name="Correa L.G."/>
            <person name="Dacre M."/>
            <person name="DeBarry J."/>
            <person name="Dreyer I."/>
            <person name="Elias M."/>
            <person name="Engstrom E.M."/>
            <person name="Estelle M."/>
            <person name="Feng L."/>
            <person name="Finet C."/>
            <person name="Floyd S.K."/>
            <person name="Frommer W.B."/>
            <person name="Fujita T."/>
            <person name="Gramzow L."/>
            <person name="Gutensohn M."/>
            <person name="Harholt J."/>
            <person name="Hattori M."/>
            <person name="Heyl A."/>
            <person name="Hirai T."/>
            <person name="Hiwatashi Y."/>
            <person name="Ishikawa M."/>
            <person name="Iwata M."/>
            <person name="Karol K.G."/>
            <person name="Koehler B."/>
            <person name="Kolukisaoglu U."/>
            <person name="Kubo M."/>
            <person name="Kurata T."/>
            <person name="Lalonde S."/>
            <person name="Li K."/>
            <person name="Li Y."/>
            <person name="Litt A."/>
            <person name="Lyons E."/>
            <person name="Manning G."/>
            <person name="Maruyama T."/>
            <person name="Michael T.P."/>
            <person name="Mikami K."/>
            <person name="Miyazaki S."/>
            <person name="Morinaga S."/>
            <person name="Murata T."/>
            <person name="Mueller-Roeber B."/>
            <person name="Nelson D.R."/>
            <person name="Obara M."/>
            <person name="Oguri Y."/>
            <person name="Olmstead R.G."/>
            <person name="Onodera N."/>
            <person name="Petersen B.L."/>
            <person name="Pils B."/>
            <person name="Prigge M."/>
            <person name="Rensing S.A."/>
            <person name="Riano-Pachon D.M."/>
            <person name="Roberts A.W."/>
            <person name="Sato Y."/>
            <person name="Scheller H.V."/>
            <person name="Schulz B."/>
            <person name="Schulz C."/>
            <person name="Shakirov E.V."/>
            <person name="Shibagaki N."/>
            <person name="Shinohara N."/>
            <person name="Shippen D.E."/>
            <person name="Soerensen I."/>
            <person name="Sotooka R."/>
            <person name="Sugimoto N."/>
            <person name="Sugita M."/>
            <person name="Sumikawa N."/>
            <person name="Tanurdzic M."/>
            <person name="Theissen G."/>
            <person name="Ulvskov P."/>
            <person name="Wakazuki S."/>
            <person name="Weng J.K."/>
            <person name="Willats W.W."/>
            <person name="Wipf D."/>
            <person name="Wolf P.G."/>
            <person name="Yang L."/>
            <person name="Zimmer A.D."/>
            <person name="Zhu Q."/>
            <person name="Mitros T."/>
            <person name="Hellsten U."/>
            <person name="Loque D."/>
            <person name="Otillar R."/>
            <person name="Salamov A."/>
            <person name="Schmutz J."/>
            <person name="Shapiro H."/>
            <person name="Lindquist E."/>
            <person name="Lucas S."/>
            <person name="Rokhsar D."/>
            <person name="Grigoriev I.V."/>
        </authorList>
    </citation>
    <scope>NUCLEOTIDE SEQUENCE [LARGE SCALE GENOMIC DNA]</scope>
</reference>
<protein>
    <recommendedName>
        <fullName evidence="3">PPC domain-containing protein</fullName>
    </recommendedName>
</protein>
<dbReference type="Gramene" id="EFJ19554">
    <property type="protein sequence ID" value="EFJ19554"/>
    <property type="gene ID" value="SELMODRAFT_57074"/>
</dbReference>
<keyword evidence="2" id="KW-1133">Transmembrane helix</keyword>
<dbReference type="SUPFAM" id="SSF117856">
    <property type="entry name" value="AF0104/ALDC/Ptd012-like"/>
    <property type="match status" value="1"/>
</dbReference>
<dbReference type="PANTHER" id="PTHR31100:SF14">
    <property type="entry name" value="AT-HOOK MOTIF NUCLEAR-LOCALIZED PROTEIN 15"/>
    <property type="match status" value="1"/>
</dbReference>
<dbReference type="GO" id="GO:0005634">
    <property type="term" value="C:nucleus"/>
    <property type="evidence" value="ECO:0000318"/>
    <property type="project" value="GO_Central"/>
</dbReference>
<evidence type="ECO:0000313" key="6">
    <source>
        <dbReference type="Proteomes" id="UP000001514"/>
    </source>
</evidence>
<dbReference type="InterPro" id="IPR005175">
    <property type="entry name" value="PPC_dom"/>
</dbReference>
<feature type="region of interest" description="Disordered" evidence="1">
    <location>
        <begin position="1"/>
        <end position="20"/>
    </location>
</feature>
<dbReference type="GO" id="GO:0003700">
    <property type="term" value="F:DNA-binding transcription factor activity"/>
    <property type="evidence" value="ECO:0000318"/>
    <property type="project" value="GO_Central"/>
</dbReference>
<dbReference type="eggNOG" id="ENOG502QRBV">
    <property type="taxonomic scope" value="Eukaryota"/>
</dbReference>
<sequence>VVRKPRGRPPGSKNKPKPPIIITRETGTGMRPHVLEIASGCDVHECIATFARRRQRSLCVLGASGTVSNVTLRQPTVPPGGNSASVLTLHGRFDILSMSGTFMQPTAPQPLMPMPLPPTSSGLTISMAGAQGQVIGGLVVGALMSVSPILVIAASFLGPCAERLPLDEHEQDQ</sequence>
<dbReference type="InParanoid" id="D8S765"/>
<evidence type="ECO:0000313" key="5">
    <source>
        <dbReference type="EMBL" id="EFJ19554.1"/>
    </source>
</evidence>
<keyword evidence="2" id="KW-0472">Membrane</keyword>
<dbReference type="PROSITE" id="PS51742">
    <property type="entry name" value="PPC"/>
    <property type="match status" value="1"/>
</dbReference>
<organism evidence="6">
    <name type="scientific">Selaginella moellendorffii</name>
    <name type="common">Spikemoss</name>
    <dbReference type="NCBI Taxonomy" id="88036"/>
    <lineage>
        <taxon>Eukaryota</taxon>
        <taxon>Viridiplantae</taxon>
        <taxon>Streptophyta</taxon>
        <taxon>Embryophyta</taxon>
        <taxon>Tracheophyta</taxon>
        <taxon>Lycopodiopsida</taxon>
        <taxon>Selaginellales</taxon>
        <taxon>Selaginellaceae</taxon>
        <taxon>Selaginella</taxon>
    </lineage>
</organism>
<evidence type="ECO:0000259" key="3">
    <source>
        <dbReference type="PROSITE" id="PS51742"/>
    </source>
</evidence>
<dbReference type="AlphaFoldDB" id="D8S765"/>
<dbReference type="HOGENOM" id="CLU_039808_5_2_1"/>
<dbReference type="EMBL" id="GL377605">
    <property type="protein sequence ID" value="EFJ19554.1"/>
    <property type="molecule type" value="Genomic_DNA"/>
</dbReference>
<dbReference type="KEGG" id="smo:SELMODRAFT_57074"/>
<dbReference type="Gene3D" id="3.30.1330.80">
    <property type="entry name" value="Hypothetical protein, similar to alpha- acetolactate decarboxylase, domain 2"/>
    <property type="match status" value="1"/>
</dbReference>
<dbReference type="InterPro" id="IPR014476">
    <property type="entry name" value="AHL15-29"/>
</dbReference>
<feature type="transmembrane region" description="Helical" evidence="2">
    <location>
        <begin position="134"/>
        <end position="157"/>
    </location>
</feature>
<dbReference type="Proteomes" id="UP000001514">
    <property type="component" value="Unassembled WGS sequence"/>
</dbReference>
<dbReference type="KEGG" id="smo:SELMODRAFT_47043"/>
<dbReference type="Pfam" id="PF03479">
    <property type="entry name" value="PCC"/>
    <property type="match status" value="1"/>
</dbReference>
<dbReference type="EMBL" id="GL377654">
    <property type="protein sequence ID" value="EFJ10312.1"/>
    <property type="molecule type" value="Genomic_DNA"/>
</dbReference>
<accession>D8S765</accession>
<dbReference type="GO" id="GO:0003680">
    <property type="term" value="F:minor groove of adenine-thymine-rich DNA binding"/>
    <property type="evidence" value="ECO:0000318"/>
    <property type="project" value="GO_Central"/>
</dbReference>
<feature type="non-terminal residue" evidence="5">
    <location>
        <position position="173"/>
    </location>
</feature>
<evidence type="ECO:0000256" key="2">
    <source>
        <dbReference type="SAM" id="Phobius"/>
    </source>
</evidence>
<keyword evidence="6" id="KW-1185">Reference proteome</keyword>
<dbReference type="PANTHER" id="PTHR31100">
    <property type="entry name" value="AT-HOOK MOTIF NUCLEAR-LOCALIZED PROTEIN 15"/>
    <property type="match status" value="1"/>
</dbReference>
<keyword evidence="2" id="KW-0812">Transmembrane</keyword>
<proteinExistence type="predicted"/>
<gene>
    <name evidence="4" type="ORF">SELMODRAFT_47043</name>
    <name evidence="5" type="ORF">SELMODRAFT_57074</name>
</gene>
<dbReference type="Gramene" id="EFJ10312">
    <property type="protein sequence ID" value="EFJ10312"/>
    <property type="gene ID" value="SELMODRAFT_47043"/>
</dbReference>
<feature type="domain" description="PPC" evidence="3">
    <location>
        <begin position="27"/>
        <end position="173"/>
    </location>
</feature>
<feature type="non-terminal residue" evidence="5">
    <location>
        <position position="1"/>
    </location>
</feature>
<dbReference type="STRING" id="88036.D8S765"/>
<evidence type="ECO:0000256" key="1">
    <source>
        <dbReference type="SAM" id="MobiDB-lite"/>
    </source>
</evidence>
<evidence type="ECO:0000313" key="4">
    <source>
        <dbReference type="EMBL" id="EFJ10312.1"/>
    </source>
</evidence>